<feature type="domain" description="ATP-citrate synthase/succinyl-CoA ligase C-terminal" evidence="1">
    <location>
        <begin position="330"/>
        <end position="489"/>
    </location>
</feature>
<dbReference type="InterPro" id="IPR003781">
    <property type="entry name" value="CoA-bd"/>
</dbReference>
<dbReference type="Proteomes" id="UP001221909">
    <property type="component" value="Unassembled WGS sequence"/>
</dbReference>
<dbReference type="InterPro" id="IPR005811">
    <property type="entry name" value="SUCC_ACL_C"/>
</dbReference>
<proteinExistence type="predicted"/>
<feature type="domain" description="CoA-binding" evidence="2">
    <location>
        <begin position="173"/>
        <end position="265"/>
    </location>
</feature>
<evidence type="ECO:0000313" key="3">
    <source>
        <dbReference type="EMBL" id="MDD0824284.1"/>
    </source>
</evidence>
<dbReference type="PANTHER" id="PTHR11117:SF24">
    <property type="entry name" value="PROTEIN FDRA"/>
    <property type="match status" value="1"/>
</dbReference>
<dbReference type="Pfam" id="PF00549">
    <property type="entry name" value="Ligase_CoA"/>
    <property type="match status" value="1"/>
</dbReference>
<accession>A0ABT5MQ21</accession>
<keyword evidence="4" id="KW-1185">Reference proteome</keyword>
<name>A0ABT5MQ21_9PAST</name>
<evidence type="ECO:0000259" key="2">
    <source>
        <dbReference type="Pfam" id="PF02629"/>
    </source>
</evidence>
<dbReference type="NCBIfam" id="NF004760">
    <property type="entry name" value="PRK06091.1"/>
    <property type="match status" value="1"/>
</dbReference>
<dbReference type="Gene3D" id="3.40.50.720">
    <property type="entry name" value="NAD(P)-binding Rossmann-like Domain"/>
    <property type="match status" value="1"/>
</dbReference>
<comment type="caution">
    <text evidence="3">The sequence shown here is derived from an EMBL/GenBank/DDBJ whole genome shotgun (WGS) entry which is preliminary data.</text>
</comment>
<sequence>MAISTAVNKLNGVAQAQIAMGTPMNKAVLESAGLLTEELSNAGSSDLMLALILEDDANVNDIFLEVDSLLTRKPSQIKSNDREVFYSLEAAAENVPDSNFVVISVNGAYAAREAQKALTLGKHVMLFSDNVKIQDEKNLKDLAHDKGLLLMGPDCGTAIINGVGLGFANKVRRGNIGVIGASGTGSQEISVRVHEFGGGISQLIGTGGRDLSTEIGARMMLDALKMLSEDVSTEVIILVSKPPAKEIAERVLSAAANIDKPIFIWFLGYQDQQHENAKVKLFSYSKPCAMAAVIASGVSEESIDKHALNIPLIEEVRAKLKPEQKYIRGLFCGGTLCDEAMFIASEKHSDIYSNIHPDLDHRIGPNDKSKCHTFLDFGDDAFTNGKPHPMIDPSYRIERILEEGRDPEVGVLLLDFVLGFGANSDPVGITLDALVKVKKEAEQAGRHLEILAYVLGTDLDDPNVVSQVEKLNRAGITIASSSTNAGLLAREFVIKGA</sequence>
<dbReference type="SUPFAM" id="SSF52210">
    <property type="entry name" value="Succinyl-CoA synthetase domains"/>
    <property type="match status" value="2"/>
</dbReference>
<dbReference type="InterPro" id="IPR016102">
    <property type="entry name" value="Succinyl-CoA_synth-like"/>
</dbReference>
<evidence type="ECO:0000259" key="1">
    <source>
        <dbReference type="Pfam" id="PF00549"/>
    </source>
</evidence>
<gene>
    <name evidence="3" type="primary">fdrA</name>
    <name evidence="3" type="ORF">PTQ27_07395</name>
</gene>
<organism evidence="3 4">
    <name type="scientific">Mannheimia cairinae</name>
    <dbReference type="NCBI Taxonomy" id="3025936"/>
    <lineage>
        <taxon>Bacteria</taxon>
        <taxon>Pseudomonadati</taxon>
        <taxon>Pseudomonadota</taxon>
        <taxon>Gammaproteobacteria</taxon>
        <taxon>Pasteurellales</taxon>
        <taxon>Pasteurellaceae</taxon>
        <taxon>Mannheimia</taxon>
    </lineage>
</organism>
<evidence type="ECO:0000313" key="4">
    <source>
        <dbReference type="Proteomes" id="UP001221909"/>
    </source>
</evidence>
<dbReference type="RefSeq" id="WP_273749148.1">
    <property type="nucleotide sequence ID" value="NZ_JAQSJE010000007.1"/>
</dbReference>
<protein>
    <submittedName>
        <fullName evidence="3">Acyl-CoA synthetase FdrA</fullName>
    </submittedName>
</protein>
<reference evidence="3 4" key="1">
    <citation type="submission" date="2023-02" db="EMBL/GenBank/DDBJ databases">
        <title>Mannheimia cairiniae sp. nov., a novel species of Mannheimia obtained from moscovy ducks (Cairina moschata) and reclassification of Mannheimia ovis as heterotypic synonym of Mannheimia pernigra.</title>
        <authorList>
            <person name="Christensen H."/>
        </authorList>
    </citation>
    <scope>NUCLEOTIDE SEQUENCE [LARGE SCALE GENOMIC DNA]</scope>
    <source>
        <strain evidence="3 4">AT1</strain>
    </source>
</reference>
<dbReference type="Gene3D" id="3.40.50.261">
    <property type="entry name" value="Succinyl-CoA synthetase domains"/>
    <property type="match status" value="2"/>
</dbReference>
<dbReference type="Pfam" id="PF02629">
    <property type="entry name" value="CoA_binding"/>
    <property type="match status" value="1"/>
</dbReference>
<dbReference type="EMBL" id="JAQSJE010000007">
    <property type="protein sequence ID" value="MDD0824284.1"/>
    <property type="molecule type" value="Genomic_DNA"/>
</dbReference>
<dbReference type="PANTHER" id="PTHR11117">
    <property type="entry name" value="SUCCINYL-COA LIGASE SUBUNIT ALPHA"/>
    <property type="match status" value="1"/>
</dbReference>